<organism evidence="1 2">
    <name type="scientific">Bacillus rhizoplanae</name>
    <dbReference type="NCBI Taxonomy" id="2880966"/>
    <lineage>
        <taxon>Bacteria</taxon>
        <taxon>Bacillati</taxon>
        <taxon>Bacillota</taxon>
        <taxon>Bacilli</taxon>
        <taxon>Bacillales</taxon>
        <taxon>Bacillaceae</taxon>
        <taxon>Bacillus</taxon>
    </lineage>
</organism>
<comment type="caution">
    <text evidence="1">The sequence shown here is derived from an EMBL/GenBank/DDBJ whole genome shotgun (WGS) entry which is preliminary data.</text>
</comment>
<protein>
    <submittedName>
        <fullName evidence="1">Uncharacterized protein</fullName>
    </submittedName>
</protein>
<dbReference type="Proteomes" id="UP000789423">
    <property type="component" value="Unassembled WGS sequence"/>
</dbReference>
<accession>A0ABM8Y6Q9</accession>
<evidence type="ECO:0000313" key="1">
    <source>
        <dbReference type="EMBL" id="CAG9611415.1"/>
    </source>
</evidence>
<dbReference type="EMBL" id="CAKJTI010000002">
    <property type="protein sequence ID" value="CAG9611415.1"/>
    <property type="molecule type" value="Genomic_DNA"/>
</dbReference>
<name>A0ABM8Y6Q9_9BACI</name>
<reference evidence="1 2" key="1">
    <citation type="submission" date="2021-10" db="EMBL/GenBank/DDBJ databases">
        <authorList>
            <person name="Criscuolo A."/>
        </authorList>
    </citation>
    <scope>NUCLEOTIDE SEQUENCE [LARGE SCALE GENOMIC DNA]</scope>
    <source>
        <strain evidence="2">CIP 111899</strain>
    </source>
</reference>
<proteinExistence type="predicted"/>
<sequence>MLNYDIYELLLLEKSRAVYQYLLKLGIETKEAEDIPLDSYGTGQSESIFKLVWT</sequence>
<gene>
    <name evidence="1" type="ORF">BACCIP111899_00586</name>
</gene>
<evidence type="ECO:0000313" key="2">
    <source>
        <dbReference type="Proteomes" id="UP000789423"/>
    </source>
</evidence>
<dbReference type="RefSeq" id="WP_230573718.1">
    <property type="nucleotide sequence ID" value="NZ_CAKJTI010000002.1"/>
</dbReference>
<keyword evidence="2" id="KW-1185">Reference proteome</keyword>